<feature type="compositionally biased region" description="Basic and acidic residues" evidence="1">
    <location>
        <begin position="56"/>
        <end position="86"/>
    </location>
</feature>
<sequence length="176" mass="21290">MLTPYFDSISDSMTWHAQGRKLGFRVESGSKNDFSGEERKKGKTRSKGERKKGERKKGERRKDKGRKEKTKREDEERRRREKTKGEDVPARFRAFFRLHCWILVREKREKGKERKKGKTQSKGERKKGEYVYCSESKKTKGEDEERRRREKTKGEDVRRYVRVFLRLHCWIQLRSS</sequence>
<feature type="compositionally biased region" description="Basic and acidic residues" evidence="1">
    <location>
        <begin position="121"/>
        <end position="153"/>
    </location>
</feature>
<gene>
    <name evidence="2" type="ORF">DEO72_LG3g1292</name>
</gene>
<feature type="region of interest" description="Disordered" evidence="1">
    <location>
        <begin position="109"/>
        <end position="153"/>
    </location>
</feature>
<keyword evidence="3" id="KW-1185">Reference proteome</keyword>
<name>A0A4D6LEC4_VIGUN</name>
<dbReference type="Proteomes" id="UP000501690">
    <property type="component" value="Linkage Group LG3"/>
</dbReference>
<reference evidence="2 3" key="1">
    <citation type="submission" date="2019-04" db="EMBL/GenBank/DDBJ databases">
        <title>An improved genome assembly and genetic linkage map for asparagus bean, Vigna unguiculata ssp. sesquipedialis.</title>
        <authorList>
            <person name="Xia Q."/>
            <person name="Zhang R."/>
            <person name="Dong Y."/>
        </authorList>
    </citation>
    <scope>NUCLEOTIDE SEQUENCE [LARGE SCALE GENOMIC DNA]</scope>
    <source>
        <tissue evidence="2">Leaf</tissue>
    </source>
</reference>
<feature type="compositionally biased region" description="Basic residues" evidence="1">
    <location>
        <begin position="41"/>
        <end position="55"/>
    </location>
</feature>
<protein>
    <submittedName>
        <fullName evidence="2">Uncharacterized protein</fullName>
    </submittedName>
</protein>
<dbReference type="EMBL" id="CP039347">
    <property type="protein sequence ID" value="QCD86766.1"/>
    <property type="molecule type" value="Genomic_DNA"/>
</dbReference>
<feature type="region of interest" description="Disordered" evidence="1">
    <location>
        <begin position="22"/>
        <end position="86"/>
    </location>
</feature>
<evidence type="ECO:0000313" key="3">
    <source>
        <dbReference type="Proteomes" id="UP000501690"/>
    </source>
</evidence>
<dbReference type="AlphaFoldDB" id="A0A4D6LEC4"/>
<feature type="compositionally biased region" description="Basic and acidic residues" evidence="1">
    <location>
        <begin position="28"/>
        <end position="40"/>
    </location>
</feature>
<evidence type="ECO:0000313" key="2">
    <source>
        <dbReference type="EMBL" id="QCD86766.1"/>
    </source>
</evidence>
<evidence type="ECO:0000256" key="1">
    <source>
        <dbReference type="SAM" id="MobiDB-lite"/>
    </source>
</evidence>
<proteinExistence type="predicted"/>
<accession>A0A4D6LEC4</accession>
<organism evidence="2 3">
    <name type="scientific">Vigna unguiculata</name>
    <name type="common">Cowpea</name>
    <dbReference type="NCBI Taxonomy" id="3917"/>
    <lineage>
        <taxon>Eukaryota</taxon>
        <taxon>Viridiplantae</taxon>
        <taxon>Streptophyta</taxon>
        <taxon>Embryophyta</taxon>
        <taxon>Tracheophyta</taxon>
        <taxon>Spermatophyta</taxon>
        <taxon>Magnoliopsida</taxon>
        <taxon>eudicotyledons</taxon>
        <taxon>Gunneridae</taxon>
        <taxon>Pentapetalae</taxon>
        <taxon>rosids</taxon>
        <taxon>fabids</taxon>
        <taxon>Fabales</taxon>
        <taxon>Fabaceae</taxon>
        <taxon>Papilionoideae</taxon>
        <taxon>50 kb inversion clade</taxon>
        <taxon>NPAAA clade</taxon>
        <taxon>indigoferoid/millettioid clade</taxon>
        <taxon>Phaseoleae</taxon>
        <taxon>Vigna</taxon>
    </lineage>
</organism>